<keyword evidence="5" id="KW-0808">Transferase</keyword>
<evidence type="ECO:0000256" key="3">
    <source>
        <dbReference type="SAM" id="Phobius"/>
    </source>
</evidence>
<dbReference type="AlphaFoldDB" id="A0A7C9MFV4"/>
<evidence type="ECO:0000259" key="4">
    <source>
        <dbReference type="Pfam" id="PF02397"/>
    </source>
</evidence>
<evidence type="ECO:0000313" key="5">
    <source>
        <dbReference type="EMBL" id="MXQ09132.1"/>
    </source>
</evidence>
<evidence type="ECO:0000256" key="2">
    <source>
        <dbReference type="ARBA" id="ARBA00023169"/>
    </source>
</evidence>
<reference evidence="5 6" key="1">
    <citation type="submission" date="2019-12" db="EMBL/GenBank/DDBJ databases">
        <authorList>
            <person name="Lee S.D."/>
        </authorList>
    </citation>
    <scope>NUCLEOTIDE SEQUENCE [LARGE SCALE GENOMIC DNA]</scope>
    <source>
        <strain evidence="5 6">GH1-50</strain>
    </source>
</reference>
<feature type="transmembrane region" description="Helical" evidence="3">
    <location>
        <begin position="30"/>
        <end position="53"/>
    </location>
</feature>
<reference evidence="5 6" key="2">
    <citation type="submission" date="2020-03" db="EMBL/GenBank/DDBJ databases">
        <title>Kangsaoukella pontilimi gen. nov., sp. nov., a new member of the family Rhodobacteraceae isolated from a tidal mudflat.</title>
        <authorList>
            <person name="Kim I.S."/>
        </authorList>
    </citation>
    <scope>NUCLEOTIDE SEQUENCE [LARGE SCALE GENOMIC DNA]</scope>
    <source>
        <strain evidence="5 6">GH1-50</strain>
    </source>
</reference>
<dbReference type="EMBL" id="WUPT01000002">
    <property type="protein sequence ID" value="MXQ09132.1"/>
    <property type="molecule type" value="Genomic_DNA"/>
</dbReference>
<accession>A0A7C9MFV4</accession>
<comment type="similarity">
    <text evidence="1">Belongs to the bacterial sugar transferase family.</text>
</comment>
<feature type="domain" description="Bacterial sugar transferase" evidence="4">
    <location>
        <begin position="27"/>
        <end position="216"/>
    </location>
</feature>
<dbReference type="PANTHER" id="PTHR30576">
    <property type="entry name" value="COLANIC BIOSYNTHESIS UDP-GLUCOSE LIPID CARRIER TRANSFERASE"/>
    <property type="match status" value="1"/>
</dbReference>
<dbReference type="Pfam" id="PF02397">
    <property type="entry name" value="Bac_transf"/>
    <property type="match status" value="1"/>
</dbReference>
<keyword evidence="3" id="KW-0812">Transmembrane</keyword>
<dbReference type="Proteomes" id="UP000480350">
    <property type="component" value="Unassembled WGS sequence"/>
</dbReference>
<dbReference type="InterPro" id="IPR003362">
    <property type="entry name" value="Bact_transf"/>
</dbReference>
<dbReference type="GO" id="GO:0016780">
    <property type="term" value="F:phosphotransferase activity, for other substituted phosphate groups"/>
    <property type="evidence" value="ECO:0007669"/>
    <property type="project" value="TreeGrafter"/>
</dbReference>
<evidence type="ECO:0000256" key="1">
    <source>
        <dbReference type="ARBA" id="ARBA00006464"/>
    </source>
</evidence>
<keyword evidence="2" id="KW-0270">Exopolysaccharide synthesis</keyword>
<keyword evidence="3" id="KW-0472">Membrane</keyword>
<evidence type="ECO:0000313" key="6">
    <source>
        <dbReference type="Proteomes" id="UP000480350"/>
    </source>
</evidence>
<gene>
    <name evidence="5" type="ORF">GQ651_14895</name>
</gene>
<dbReference type="GO" id="GO:0000271">
    <property type="term" value="P:polysaccharide biosynthetic process"/>
    <property type="evidence" value="ECO:0007669"/>
    <property type="project" value="UniProtKB-KW"/>
</dbReference>
<name>A0A7C9MFV4_9RHOB</name>
<comment type="caution">
    <text evidence="5">The sequence shown here is derived from an EMBL/GenBank/DDBJ whole genome shotgun (WGS) entry which is preliminary data.</text>
</comment>
<dbReference type="RefSeq" id="WP_160764990.1">
    <property type="nucleotide sequence ID" value="NZ_WUPT01000002.1"/>
</dbReference>
<organism evidence="5 6">
    <name type="scientific">Kangsaoukella pontilimi</name>
    <dbReference type="NCBI Taxonomy" id="2691042"/>
    <lineage>
        <taxon>Bacteria</taxon>
        <taxon>Pseudomonadati</taxon>
        <taxon>Pseudomonadota</taxon>
        <taxon>Alphaproteobacteria</taxon>
        <taxon>Rhodobacterales</taxon>
        <taxon>Paracoccaceae</taxon>
        <taxon>Kangsaoukella</taxon>
    </lineage>
</organism>
<keyword evidence="3" id="KW-1133">Transmembrane helix</keyword>
<protein>
    <submittedName>
        <fullName evidence="5">Sugar transferase</fullName>
    </submittedName>
</protein>
<keyword evidence="6" id="KW-1185">Reference proteome</keyword>
<sequence>MRDGGISLVGAGSRTPAHRFQKEKWRADRLAALCLLPLVLPLLALLWPVCLIAQGRPFLHASRRAGRNGRPFTLWKIRSMSPAEGDERILGGVGRDRVTPIGRFLRRTRLDELPQIINVLAGDIGFIGPRPPLVAAWNAFPDDYAEILKDRPGITGLATVHLCRREDRLLSRIDDPERLHNIYRRRCLPPKRRLDRLYRRRASAGLAAYVLIMTLWRNPRGGRRLRRLARISLRASRG</sequence>
<proteinExistence type="inferred from homology"/>
<dbReference type="PANTHER" id="PTHR30576:SF0">
    <property type="entry name" value="UNDECAPRENYL-PHOSPHATE N-ACETYLGALACTOSAMINYL 1-PHOSPHATE TRANSFERASE-RELATED"/>
    <property type="match status" value="1"/>
</dbReference>